<proteinExistence type="predicted"/>
<reference evidence="1" key="2">
    <citation type="submission" date="2023-05" db="EMBL/GenBank/DDBJ databases">
        <authorList>
            <consortium name="Lawrence Berkeley National Laboratory"/>
            <person name="Steindorff A."/>
            <person name="Hensen N."/>
            <person name="Bonometti L."/>
            <person name="Westerberg I."/>
            <person name="Brannstrom I.O."/>
            <person name="Guillou S."/>
            <person name="Cros-Aarteil S."/>
            <person name="Calhoun S."/>
            <person name="Haridas S."/>
            <person name="Kuo A."/>
            <person name="Mondo S."/>
            <person name="Pangilinan J."/>
            <person name="Riley R."/>
            <person name="Labutti K."/>
            <person name="Andreopoulos B."/>
            <person name="Lipzen A."/>
            <person name="Chen C."/>
            <person name="Yanf M."/>
            <person name="Daum C."/>
            <person name="Ng V."/>
            <person name="Clum A."/>
            <person name="Ohm R."/>
            <person name="Martin F."/>
            <person name="Silar P."/>
            <person name="Natvig D."/>
            <person name="Lalanne C."/>
            <person name="Gautier V."/>
            <person name="Ament-Velasquez S.L."/>
            <person name="Kruys A."/>
            <person name="Hutchinson M.I."/>
            <person name="Powell A.J."/>
            <person name="Barry K."/>
            <person name="Miller A.N."/>
            <person name="Grigoriev I.V."/>
            <person name="Debuchy R."/>
            <person name="Gladieux P."/>
            <person name="Thoren M.H."/>
            <person name="Johannesson H."/>
        </authorList>
    </citation>
    <scope>NUCLEOTIDE SEQUENCE</scope>
    <source>
        <strain evidence="1">PSN243</strain>
    </source>
</reference>
<name>A0AAV9G8T1_9PEZI</name>
<dbReference type="AlphaFoldDB" id="A0AAV9G8T1"/>
<organism evidence="1 2">
    <name type="scientific">Podospora aff. communis PSN243</name>
    <dbReference type="NCBI Taxonomy" id="3040156"/>
    <lineage>
        <taxon>Eukaryota</taxon>
        <taxon>Fungi</taxon>
        <taxon>Dikarya</taxon>
        <taxon>Ascomycota</taxon>
        <taxon>Pezizomycotina</taxon>
        <taxon>Sordariomycetes</taxon>
        <taxon>Sordariomycetidae</taxon>
        <taxon>Sordariales</taxon>
        <taxon>Podosporaceae</taxon>
        <taxon>Podospora</taxon>
    </lineage>
</organism>
<evidence type="ECO:0000313" key="2">
    <source>
        <dbReference type="Proteomes" id="UP001321760"/>
    </source>
</evidence>
<reference evidence="1" key="1">
    <citation type="journal article" date="2023" name="Mol. Phylogenet. Evol.">
        <title>Genome-scale phylogeny and comparative genomics of the fungal order Sordariales.</title>
        <authorList>
            <person name="Hensen N."/>
            <person name="Bonometti L."/>
            <person name="Westerberg I."/>
            <person name="Brannstrom I.O."/>
            <person name="Guillou S."/>
            <person name="Cros-Aarteil S."/>
            <person name="Calhoun S."/>
            <person name="Haridas S."/>
            <person name="Kuo A."/>
            <person name="Mondo S."/>
            <person name="Pangilinan J."/>
            <person name="Riley R."/>
            <person name="LaButti K."/>
            <person name="Andreopoulos B."/>
            <person name="Lipzen A."/>
            <person name="Chen C."/>
            <person name="Yan M."/>
            <person name="Daum C."/>
            <person name="Ng V."/>
            <person name="Clum A."/>
            <person name="Steindorff A."/>
            <person name="Ohm R.A."/>
            <person name="Martin F."/>
            <person name="Silar P."/>
            <person name="Natvig D.O."/>
            <person name="Lalanne C."/>
            <person name="Gautier V."/>
            <person name="Ament-Velasquez S.L."/>
            <person name="Kruys A."/>
            <person name="Hutchinson M.I."/>
            <person name="Powell A.J."/>
            <person name="Barry K."/>
            <person name="Miller A.N."/>
            <person name="Grigoriev I.V."/>
            <person name="Debuchy R."/>
            <person name="Gladieux P."/>
            <person name="Hiltunen Thoren M."/>
            <person name="Johannesson H."/>
        </authorList>
    </citation>
    <scope>NUCLEOTIDE SEQUENCE</scope>
    <source>
        <strain evidence="1">PSN243</strain>
    </source>
</reference>
<sequence>MRIGKFLVHHSGLRFPPGPVFGSSDSDEAGRRIYTAIAGQPPAPGVTLSESALKERSRRSIIDLFRVVNGQAELYRSLRGASDLVWQVVANEVSLAIELSPAEVEMAVVAIAKGRRAFLSFGANASVGSTPNVPHLLVEVDKFVSLDDATKELAAADRHIDANTLQGLKIDIQAHVGMIVGLTNSLLDLNIATQRPWPPAYFPVSDMVVLATGSVVRSLGGIDAHNRGEPVVPGSVHSSSAPADYRTALCRLALMNYTPDKDWALFLSPVGFLSRELRQDWYETLGEQSKAFAPINRFLDYAYDALGSRGKTFAVGMLTHWLLKPGDVERVADRSATDAINIWTTHPTIRRFGTVLVFCRIENKIQVIWYDPSKYDKTIRMRYAQRATEIFAYREVVVDRIRTWASGKGLGLHSRYWGGLVDPQFEGDSVQQSLSFLSRVVSADRIGNVLPATDDTAGFNRLGFSITES</sequence>
<protein>
    <submittedName>
        <fullName evidence="1">Uncharacterized protein</fullName>
    </submittedName>
</protein>
<evidence type="ECO:0000313" key="1">
    <source>
        <dbReference type="EMBL" id="KAK4444498.1"/>
    </source>
</evidence>
<keyword evidence="2" id="KW-1185">Reference proteome</keyword>
<comment type="caution">
    <text evidence="1">The sequence shown here is derived from an EMBL/GenBank/DDBJ whole genome shotgun (WGS) entry which is preliminary data.</text>
</comment>
<accession>A0AAV9G8T1</accession>
<gene>
    <name evidence="1" type="ORF">QBC34DRAFT_308792</name>
</gene>
<dbReference type="EMBL" id="MU865976">
    <property type="protein sequence ID" value="KAK4444498.1"/>
    <property type="molecule type" value="Genomic_DNA"/>
</dbReference>
<dbReference type="Proteomes" id="UP001321760">
    <property type="component" value="Unassembled WGS sequence"/>
</dbReference>